<keyword evidence="1" id="KW-1133">Transmembrane helix</keyword>
<sequence length="224" mass="23325">MANDLQATKVLVYNRLNTFYKRKIEMSLTLAPRLTIVDRVIPRSLAADIALIASGAILTAVAAQLVIPASPVPFTFQTLSVLLVGAALGSIRGSLSMLLYATLGVVGLPVFAPLADGSHATGLQAVMGATFGFVIGFIAAAFVIGYLAERTWSSHSVKMFVSYAVGSLVIYIFGVPVLAAVATGGDLISAATIMAPYLIWDAVKAVAAAALFPLAWLGVKKLKG</sequence>
<feature type="transmembrane region" description="Helical" evidence="1">
    <location>
        <begin position="127"/>
        <end position="148"/>
    </location>
</feature>
<dbReference type="EMBL" id="CAEZVO010000002">
    <property type="protein sequence ID" value="CAB4625325.1"/>
    <property type="molecule type" value="Genomic_DNA"/>
</dbReference>
<dbReference type="EMBL" id="CAEZSZ010000092">
    <property type="protein sequence ID" value="CAB4558603.1"/>
    <property type="molecule type" value="Genomic_DNA"/>
</dbReference>
<feature type="transmembrane region" description="Helical" evidence="1">
    <location>
        <begin position="197"/>
        <end position="219"/>
    </location>
</feature>
<evidence type="ECO:0000313" key="3">
    <source>
        <dbReference type="EMBL" id="CAB4625325.1"/>
    </source>
</evidence>
<dbReference type="InterPro" id="IPR003784">
    <property type="entry name" value="BioY"/>
</dbReference>
<proteinExistence type="predicted"/>
<feature type="transmembrane region" description="Helical" evidence="1">
    <location>
        <begin position="73"/>
        <end position="91"/>
    </location>
</feature>
<name>A0A6J6ILI2_9ZZZZ</name>
<feature type="transmembrane region" description="Helical" evidence="1">
    <location>
        <begin position="45"/>
        <end position="67"/>
    </location>
</feature>
<feature type="transmembrane region" description="Helical" evidence="1">
    <location>
        <begin position="98"/>
        <end position="115"/>
    </location>
</feature>
<gene>
    <name evidence="2" type="ORF">UFOPK1561_00762</name>
    <name evidence="3" type="ORF">UFOPK2044_00027</name>
</gene>
<feature type="transmembrane region" description="Helical" evidence="1">
    <location>
        <begin position="160"/>
        <end position="185"/>
    </location>
</feature>
<dbReference type="GO" id="GO:0005886">
    <property type="term" value="C:plasma membrane"/>
    <property type="evidence" value="ECO:0007669"/>
    <property type="project" value="InterPro"/>
</dbReference>
<keyword evidence="1" id="KW-0472">Membrane</keyword>
<dbReference type="GO" id="GO:0015225">
    <property type="term" value="F:biotin transmembrane transporter activity"/>
    <property type="evidence" value="ECO:0007669"/>
    <property type="project" value="InterPro"/>
</dbReference>
<dbReference type="PANTHER" id="PTHR34295:SF1">
    <property type="entry name" value="BIOTIN TRANSPORTER BIOY"/>
    <property type="match status" value="1"/>
</dbReference>
<keyword evidence="1" id="KW-0812">Transmembrane</keyword>
<protein>
    <submittedName>
        <fullName evidence="3">Unannotated protein</fullName>
    </submittedName>
</protein>
<dbReference type="AlphaFoldDB" id="A0A6J6ILI2"/>
<dbReference type="Pfam" id="PF02632">
    <property type="entry name" value="BioY"/>
    <property type="match status" value="1"/>
</dbReference>
<accession>A0A6J6ILI2</accession>
<organism evidence="3">
    <name type="scientific">freshwater metagenome</name>
    <dbReference type="NCBI Taxonomy" id="449393"/>
    <lineage>
        <taxon>unclassified sequences</taxon>
        <taxon>metagenomes</taxon>
        <taxon>ecological metagenomes</taxon>
    </lineage>
</organism>
<dbReference type="PIRSF" id="PIRSF016661">
    <property type="entry name" value="BioY"/>
    <property type="match status" value="1"/>
</dbReference>
<dbReference type="Gene3D" id="1.10.1760.20">
    <property type="match status" value="1"/>
</dbReference>
<evidence type="ECO:0000256" key="1">
    <source>
        <dbReference type="SAM" id="Phobius"/>
    </source>
</evidence>
<evidence type="ECO:0000313" key="2">
    <source>
        <dbReference type="EMBL" id="CAB4558603.1"/>
    </source>
</evidence>
<reference evidence="3" key="1">
    <citation type="submission" date="2020-05" db="EMBL/GenBank/DDBJ databases">
        <authorList>
            <person name="Chiriac C."/>
            <person name="Salcher M."/>
            <person name="Ghai R."/>
            <person name="Kavagutti S V."/>
        </authorList>
    </citation>
    <scope>NUCLEOTIDE SEQUENCE</scope>
</reference>
<dbReference type="PANTHER" id="PTHR34295">
    <property type="entry name" value="BIOTIN TRANSPORTER BIOY"/>
    <property type="match status" value="1"/>
</dbReference>